<dbReference type="GeneID" id="39419639"/>
<feature type="domain" description="B12-binding N-terminal" evidence="19">
    <location>
        <begin position="320"/>
        <end position="446"/>
    </location>
</feature>
<dbReference type="GO" id="GO:0031419">
    <property type="term" value="F:cobalamin binding"/>
    <property type="evidence" value="ECO:0007669"/>
    <property type="project" value="UniProtKB-KW"/>
</dbReference>
<evidence type="ECO:0000259" key="16">
    <source>
        <dbReference type="PROSITE" id="PS50972"/>
    </source>
</evidence>
<evidence type="ECO:0000259" key="19">
    <source>
        <dbReference type="PROSITE" id="PS51337"/>
    </source>
</evidence>
<dbReference type="PANTHER" id="PTHR45833:SF1">
    <property type="entry name" value="METHIONINE SYNTHASE"/>
    <property type="match status" value="1"/>
</dbReference>
<evidence type="ECO:0000256" key="7">
    <source>
        <dbReference type="ARBA" id="ARBA00022691"/>
    </source>
</evidence>
<dbReference type="Pfam" id="PF00809">
    <property type="entry name" value="Pterin_bind"/>
    <property type="match status" value="1"/>
</dbReference>
<dbReference type="InterPro" id="IPR004223">
    <property type="entry name" value="VitB12-dep_Met_synth_activ_dom"/>
</dbReference>
<proteinExistence type="inferred from homology"/>
<evidence type="ECO:0000259" key="17">
    <source>
        <dbReference type="PROSITE" id="PS50974"/>
    </source>
</evidence>
<keyword evidence="3 20" id="KW-0489">Methyltransferase</keyword>
<dbReference type="Gene3D" id="3.10.196.10">
    <property type="entry name" value="Vitamin B12-dependent methionine synthase, activation domain"/>
    <property type="match status" value="1"/>
</dbReference>
<dbReference type="EC" id="2.1.1.13" evidence="20"/>
<dbReference type="Proteomes" id="UP000294299">
    <property type="component" value="Chromosome NFRAN"/>
</dbReference>
<keyword evidence="6 20" id="KW-0808">Transferase</keyword>
<keyword evidence="12" id="KW-0170">Cobalt</keyword>
<evidence type="ECO:0000256" key="12">
    <source>
        <dbReference type="ARBA" id="ARBA00023285"/>
    </source>
</evidence>
<dbReference type="InterPro" id="IPR006158">
    <property type="entry name" value="Cobalamin-bd"/>
</dbReference>
<comment type="cofactor">
    <cofactor evidence="1">
        <name>Zn(2+)</name>
        <dbReference type="ChEBI" id="CHEBI:29105"/>
    </cofactor>
</comment>
<dbReference type="GO" id="GO:0032259">
    <property type="term" value="P:methylation"/>
    <property type="evidence" value="ECO:0007669"/>
    <property type="project" value="UniProtKB-KW"/>
</dbReference>
<dbReference type="SUPFAM" id="SSF51717">
    <property type="entry name" value="Dihydropteroate synthetase-like"/>
    <property type="match status" value="1"/>
</dbReference>
<dbReference type="SUPFAM" id="SSF52242">
    <property type="entry name" value="Cobalamin (vitamin B12)-binding domain"/>
    <property type="match status" value="1"/>
</dbReference>
<dbReference type="SUPFAM" id="SSF56507">
    <property type="entry name" value="Methionine synthase activation domain-like"/>
    <property type="match status" value="1"/>
</dbReference>
<evidence type="ECO:0000256" key="5">
    <source>
        <dbReference type="ARBA" id="ARBA00022628"/>
    </source>
</evidence>
<dbReference type="EMBL" id="LR216287">
    <property type="protein sequence ID" value="VFJ12350.1"/>
    <property type="molecule type" value="Genomic_DNA"/>
</dbReference>
<dbReference type="Pfam" id="PF02310">
    <property type="entry name" value="B12-binding"/>
    <property type="match status" value="1"/>
</dbReference>
<dbReference type="SMART" id="SM01018">
    <property type="entry name" value="B12-binding_2"/>
    <property type="match status" value="1"/>
</dbReference>
<dbReference type="AlphaFoldDB" id="A0A484I8N1"/>
<evidence type="ECO:0000256" key="4">
    <source>
        <dbReference type="ARBA" id="ARBA00022605"/>
    </source>
</evidence>
<evidence type="ECO:0000256" key="3">
    <source>
        <dbReference type="ARBA" id="ARBA00022603"/>
    </source>
</evidence>
<dbReference type="PROSITE" id="PS51332">
    <property type="entry name" value="B12_BINDING"/>
    <property type="match status" value="1"/>
</dbReference>
<feature type="binding site" evidence="15">
    <location>
        <position position="563"/>
    </location>
    <ligand>
        <name>methylcob(III)alamin</name>
        <dbReference type="ChEBI" id="CHEBI:28115"/>
    </ligand>
</feature>
<dbReference type="Gene3D" id="3.20.20.20">
    <property type="entry name" value="Dihydropteroate synthase-like"/>
    <property type="match status" value="1"/>
</dbReference>
<dbReference type="GO" id="GO:0046653">
    <property type="term" value="P:tetrahydrofolate metabolic process"/>
    <property type="evidence" value="ECO:0007669"/>
    <property type="project" value="TreeGrafter"/>
</dbReference>
<dbReference type="Pfam" id="PF02607">
    <property type="entry name" value="B12-binding_2"/>
    <property type="match status" value="1"/>
</dbReference>
<protein>
    <submittedName>
        <fullName evidence="20">Methionine synthase</fullName>
        <ecNumber evidence="20">2.1.1.13</ecNumber>
    </submittedName>
</protein>
<evidence type="ECO:0000256" key="13">
    <source>
        <dbReference type="ARBA" id="ARBA00034478"/>
    </source>
</evidence>
<name>A0A484I8N1_9ARCH</name>
<dbReference type="InterPro" id="IPR050554">
    <property type="entry name" value="Met_Synthase/Corrinoid"/>
</dbReference>
<feature type="domain" description="Pterin-binding" evidence="16">
    <location>
        <begin position="26"/>
        <end position="286"/>
    </location>
</feature>
<dbReference type="GO" id="GO:0050667">
    <property type="term" value="P:homocysteine metabolic process"/>
    <property type="evidence" value="ECO:0007669"/>
    <property type="project" value="TreeGrafter"/>
</dbReference>
<dbReference type="InterPro" id="IPR011005">
    <property type="entry name" value="Dihydropteroate_synth-like_sf"/>
</dbReference>
<dbReference type="KEGG" id="nfn:NFRAN_0029"/>
<evidence type="ECO:0000313" key="21">
    <source>
        <dbReference type="Proteomes" id="UP000294299"/>
    </source>
</evidence>
<reference evidence="20 21" key="1">
    <citation type="submission" date="2019-02" db="EMBL/GenBank/DDBJ databases">
        <authorList>
            <person name="Lehtovirta-Morley E L."/>
        </authorList>
    </citation>
    <scope>NUCLEOTIDE SEQUENCE [LARGE SCALE GENOMIC DNA]</scope>
    <source>
        <strain evidence="20">NFRAN1</strain>
    </source>
</reference>
<feature type="binding site" evidence="15">
    <location>
        <position position="807"/>
    </location>
    <ligand>
        <name>S-adenosyl-L-methionine</name>
        <dbReference type="ChEBI" id="CHEBI:59789"/>
    </ligand>
</feature>
<evidence type="ECO:0000256" key="9">
    <source>
        <dbReference type="ARBA" id="ARBA00022737"/>
    </source>
</evidence>
<dbReference type="PROSITE" id="PS50972">
    <property type="entry name" value="PTERIN_BINDING"/>
    <property type="match status" value="1"/>
</dbReference>
<evidence type="ECO:0000313" key="20">
    <source>
        <dbReference type="EMBL" id="VFJ12350.1"/>
    </source>
</evidence>
<dbReference type="InterPro" id="IPR000489">
    <property type="entry name" value="Pterin-binding_dom"/>
</dbReference>
<dbReference type="InterPro" id="IPR037010">
    <property type="entry name" value="VitB12-dep_Met_synth_activ_sf"/>
</dbReference>
<keyword evidence="4" id="KW-0028">Amino-acid biosynthesis</keyword>
<dbReference type="SUPFAM" id="SSF47644">
    <property type="entry name" value="Methionine synthase domain"/>
    <property type="match status" value="1"/>
</dbReference>
<evidence type="ECO:0000256" key="14">
    <source>
        <dbReference type="PIRSR" id="PIRSR000381-1"/>
    </source>
</evidence>
<comment type="similarity">
    <text evidence="2">Belongs to the vitamin-B12 dependent methionine synthase family.</text>
</comment>
<dbReference type="FunFam" id="3.20.20.20:FF:000007">
    <property type="entry name" value="Methionine synthase"/>
    <property type="match status" value="1"/>
</dbReference>
<dbReference type="PANTHER" id="PTHR45833">
    <property type="entry name" value="METHIONINE SYNTHASE"/>
    <property type="match status" value="1"/>
</dbReference>
<dbReference type="GO" id="GO:0008270">
    <property type="term" value="F:zinc ion binding"/>
    <property type="evidence" value="ECO:0007669"/>
    <property type="project" value="InterPro"/>
</dbReference>
<keyword evidence="5 14" id="KW-0846">Cobalamin</keyword>
<accession>A0A484I8N1</accession>
<keyword evidence="8 14" id="KW-0479">Metal-binding</keyword>
<keyword evidence="11" id="KW-0486">Methionine biosynthesis</keyword>
<keyword evidence="10" id="KW-0862">Zinc</keyword>
<dbReference type="PIRSF" id="PIRSF000381">
    <property type="entry name" value="MetH"/>
    <property type="match status" value="1"/>
</dbReference>
<evidence type="ECO:0000256" key="10">
    <source>
        <dbReference type="ARBA" id="ARBA00022833"/>
    </source>
</evidence>
<dbReference type="RefSeq" id="WP_134482515.1">
    <property type="nucleotide sequence ID" value="NZ_LR216287.1"/>
</dbReference>
<dbReference type="Pfam" id="PF02965">
    <property type="entry name" value="Met_synt_B12"/>
    <property type="match status" value="1"/>
</dbReference>
<dbReference type="InterPro" id="IPR003759">
    <property type="entry name" value="Cbl-bd_cap"/>
</dbReference>
<feature type="domain" description="B12-binding" evidence="18">
    <location>
        <begin position="446"/>
        <end position="584"/>
    </location>
</feature>
<feature type="binding site" evidence="15">
    <location>
        <begin position="456"/>
        <end position="460"/>
    </location>
    <ligand>
        <name>methylcob(III)alamin</name>
        <dbReference type="ChEBI" id="CHEBI:28115"/>
    </ligand>
</feature>
<evidence type="ECO:0000256" key="6">
    <source>
        <dbReference type="ARBA" id="ARBA00022679"/>
    </source>
</evidence>
<dbReference type="Gene3D" id="1.10.1240.10">
    <property type="entry name" value="Methionine synthase domain"/>
    <property type="match status" value="1"/>
</dbReference>
<organism evidence="20 21">
    <name type="scientific">Candidatus Nitrosocosmicus franklandianus</name>
    <dbReference type="NCBI Taxonomy" id="1798806"/>
    <lineage>
        <taxon>Archaea</taxon>
        <taxon>Nitrososphaerota</taxon>
        <taxon>Nitrososphaeria</taxon>
        <taxon>Nitrososphaerales</taxon>
        <taxon>Nitrososphaeraceae</taxon>
        <taxon>Candidatus Nitrosocosmicus</taxon>
    </lineage>
</organism>
<keyword evidence="21" id="KW-1185">Reference proteome</keyword>
<evidence type="ECO:0000256" key="2">
    <source>
        <dbReference type="ARBA" id="ARBA00010398"/>
    </source>
</evidence>
<dbReference type="InterPro" id="IPR011822">
    <property type="entry name" value="MetH"/>
</dbReference>
<feature type="binding site" description="axial binding residue" evidence="14">
    <location>
        <position position="459"/>
    </location>
    <ligand>
        <name>methylcob(III)alamin</name>
        <dbReference type="ChEBI" id="CHEBI:28115"/>
    </ligand>
    <ligandPart>
        <name>Co</name>
        <dbReference type="ChEBI" id="CHEBI:27638"/>
    </ligandPart>
</feature>
<evidence type="ECO:0000256" key="11">
    <source>
        <dbReference type="ARBA" id="ARBA00023167"/>
    </source>
</evidence>
<evidence type="ECO:0000256" key="15">
    <source>
        <dbReference type="PIRSR" id="PIRSR000381-2"/>
    </source>
</evidence>
<keyword evidence="7 15" id="KW-0949">S-adenosyl-L-methionine</keyword>
<feature type="binding site" evidence="15">
    <location>
        <begin position="861"/>
        <end position="862"/>
    </location>
    <ligand>
        <name>S-adenosyl-L-methionine</name>
        <dbReference type="ChEBI" id="CHEBI:59789"/>
    </ligand>
</feature>
<dbReference type="GO" id="GO:0005829">
    <property type="term" value="C:cytosol"/>
    <property type="evidence" value="ECO:0007669"/>
    <property type="project" value="TreeGrafter"/>
</dbReference>
<dbReference type="Gene3D" id="3.40.50.280">
    <property type="entry name" value="Cobalamin-binding domain"/>
    <property type="match status" value="1"/>
</dbReference>
<evidence type="ECO:0000256" key="1">
    <source>
        <dbReference type="ARBA" id="ARBA00001947"/>
    </source>
</evidence>
<dbReference type="PROSITE" id="PS51337">
    <property type="entry name" value="B12_BINDING_NTER"/>
    <property type="match status" value="1"/>
</dbReference>
<evidence type="ECO:0000256" key="8">
    <source>
        <dbReference type="ARBA" id="ARBA00022723"/>
    </source>
</evidence>
<gene>
    <name evidence="20" type="primary">metH</name>
    <name evidence="20" type="ORF">NFRAN_0029</name>
</gene>
<evidence type="ECO:0000259" key="18">
    <source>
        <dbReference type="PROSITE" id="PS51332"/>
    </source>
</evidence>
<dbReference type="PROSITE" id="PS50974">
    <property type="entry name" value="ADOMET_ACTIVATION"/>
    <property type="match status" value="1"/>
</dbReference>
<dbReference type="InterPro" id="IPR036594">
    <property type="entry name" value="Meth_synthase_dom"/>
</dbReference>
<feature type="domain" description="AdoMet activation" evidence="17">
    <location>
        <begin position="592"/>
        <end position="864"/>
    </location>
</feature>
<dbReference type="OrthoDB" id="134276at2157"/>
<comment type="pathway">
    <text evidence="13">Amino-acid biosynthesis; L-methionine biosynthesis via de novo pathway.</text>
</comment>
<comment type="cofactor">
    <cofactor evidence="14">
        <name>methylcob(III)alamin</name>
        <dbReference type="ChEBI" id="CHEBI:28115"/>
    </cofactor>
</comment>
<feature type="binding site" evidence="15">
    <location>
        <position position="504"/>
    </location>
    <ligand>
        <name>methylcob(III)alamin</name>
        <dbReference type="ChEBI" id="CHEBI:28115"/>
    </ligand>
</feature>
<keyword evidence="9" id="KW-0677">Repeat</keyword>
<dbReference type="GO" id="GO:0008705">
    <property type="term" value="F:methionine synthase activity"/>
    <property type="evidence" value="ECO:0007669"/>
    <property type="project" value="UniProtKB-EC"/>
</dbReference>
<sequence length="864" mass="97365">MKIKYNDSPKVSSALNSVDLFQNPRPLIIGERLNSQGSKKAKQMVLNDDFDGLIEIARRQVEDGAHCIDVCVATTERSDEKEFMEKLVKRLSLEIEAPLVIDSTDSKVVKAALRQIPGVPIINSINLEGDGSRFTDITPLMKKYGAPAISMCIGPDGMAKTSTEKLAVASLIYNKSMEIELKPWQLIFDVLTFTLATGEAEYVNSASETLKGIKLVKEKYPKVLTTLGLSNVSFGLPPLARKFLNSVFLYHAIQNGLDTVIINPKDIIPYPQISRSDRAKCEDLIFNNSNNALAELISHFSSDNTSFQSQGGQSSKQNSVLELDMNWDAGKRCYFRIVNRLKDGIENDVALAISDRNQSDSQMKIVETQMDENGIKKIEIKGDKEMLHKAAVETLNEVLLPAMKEVGDKFGAGELILPFVLKSAECMKAAVAELEKYLIKQEGISKGKLVLCTVYGDVHDIGKNLVKTIFINNGYEVHDLGKQVPIPMIINKIKEVNADAVGLSALLVSTSKQMQLFAEFLRENRIEIPVLCGGAAINSDYINRIAKGDGTIYEPGIFYCKTAFEGLKVMNKLMSKERDQFMSDWIQKITKWEERKYDTSASKANSEDFVSNVRPVKNKPVPPRLNYVYRFKNTDLSLPDIWNYLNKKSLFVLSWGLRGKSAKDLRNQYENLLTEWKNKVIEENLFEPQAVYSYFKCRRVGKNNLLIKYIDEKQNESELIFEFPRSSNEQHLCLADYFDSEEDDIVAFQSVTMGNRVAEIIEEWNKNGRYTDAYYLHGLAVESTEALADWINNRIKEDLSLKEGGLRYSWGYPSCPDITQHFLVWKLLNPSINGMTLTESGQIVPEFSTAAIVVHNPVAQYFTL</sequence>
<dbReference type="InterPro" id="IPR036724">
    <property type="entry name" value="Cobalamin-bd_sf"/>
</dbReference>